<evidence type="ECO:0000313" key="17">
    <source>
        <dbReference type="Proteomes" id="UP000675881"/>
    </source>
</evidence>
<dbReference type="GO" id="GO:0015271">
    <property type="term" value="F:outward rectifier potassium channel activity"/>
    <property type="evidence" value="ECO:0007669"/>
    <property type="project" value="TreeGrafter"/>
</dbReference>
<evidence type="ECO:0000256" key="5">
    <source>
        <dbReference type="ARBA" id="ARBA00022692"/>
    </source>
</evidence>
<accession>A0A7R8H6R4</accession>
<keyword evidence="5 12" id="KW-0812">Transmembrane</keyword>
<evidence type="ECO:0000256" key="11">
    <source>
        <dbReference type="ARBA" id="ARBA00023303"/>
    </source>
</evidence>
<feature type="region of interest" description="Disordered" evidence="13">
    <location>
        <begin position="252"/>
        <end position="281"/>
    </location>
</feature>
<dbReference type="AlphaFoldDB" id="A0A7R8H6R4"/>
<feature type="domain" description="Potassium channel" evidence="15">
    <location>
        <begin position="141"/>
        <end position="200"/>
    </location>
</feature>
<dbReference type="PANTHER" id="PTHR11003">
    <property type="entry name" value="POTASSIUM CHANNEL, SUBFAMILY K"/>
    <property type="match status" value="1"/>
</dbReference>
<keyword evidence="7" id="KW-0630">Potassium</keyword>
<dbReference type="PANTHER" id="PTHR11003:SF142">
    <property type="entry name" value="POTASSIUM CHANNEL DOMAIN-CONTAINING PROTEIN"/>
    <property type="match status" value="1"/>
</dbReference>
<keyword evidence="11 12" id="KW-0407">Ion channel</keyword>
<evidence type="ECO:0000256" key="9">
    <source>
        <dbReference type="ARBA" id="ARBA00023065"/>
    </source>
</evidence>
<evidence type="ECO:0000256" key="2">
    <source>
        <dbReference type="ARBA" id="ARBA00006666"/>
    </source>
</evidence>
<reference evidence="16" key="1">
    <citation type="submission" date="2021-02" db="EMBL/GenBank/DDBJ databases">
        <authorList>
            <person name="Bekaert M."/>
        </authorList>
    </citation>
    <scope>NUCLEOTIDE SEQUENCE</scope>
    <source>
        <strain evidence="16">IoA-00</strain>
    </source>
</reference>
<dbReference type="SUPFAM" id="SSF81324">
    <property type="entry name" value="Voltage-gated potassium channels"/>
    <property type="match status" value="2"/>
</dbReference>
<evidence type="ECO:0000313" key="16">
    <source>
        <dbReference type="EMBL" id="CAF2904555.1"/>
    </source>
</evidence>
<dbReference type="Pfam" id="PF07885">
    <property type="entry name" value="Ion_trans_2"/>
    <property type="match status" value="1"/>
</dbReference>
<feature type="transmembrane region" description="Helical" evidence="14">
    <location>
        <begin position="333"/>
        <end position="356"/>
    </location>
</feature>
<feature type="transmembrane region" description="Helical" evidence="14">
    <location>
        <begin position="24"/>
        <end position="49"/>
    </location>
</feature>
<keyword evidence="8 14" id="KW-1133">Transmembrane helix</keyword>
<protein>
    <submittedName>
        <fullName evidence="16">KCNKN</fullName>
    </submittedName>
</protein>
<comment type="subcellular location">
    <subcellularLocation>
        <location evidence="1">Membrane</location>
        <topology evidence="1">Multi-pass membrane protein</topology>
    </subcellularLocation>
</comment>
<dbReference type="Gene3D" id="1.10.287.70">
    <property type="match status" value="2"/>
</dbReference>
<dbReference type="PRINTS" id="PR01095">
    <property type="entry name" value="TASKCHANNEL"/>
</dbReference>
<evidence type="ECO:0000256" key="13">
    <source>
        <dbReference type="SAM" id="MobiDB-lite"/>
    </source>
</evidence>
<keyword evidence="10 14" id="KW-0472">Membrane</keyword>
<dbReference type="InterPro" id="IPR003280">
    <property type="entry name" value="2pore_dom_K_chnl"/>
</dbReference>
<feature type="transmembrane region" description="Helical" evidence="14">
    <location>
        <begin position="143"/>
        <end position="164"/>
    </location>
</feature>
<evidence type="ECO:0000256" key="1">
    <source>
        <dbReference type="ARBA" id="ARBA00004141"/>
    </source>
</evidence>
<dbReference type="GO" id="GO:0005886">
    <property type="term" value="C:plasma membrane"/>
    <property type="evidence" value="ECO:0007669"/>
    <property type="project" value="TreeGrafter"/>
</dbReference>
<dbReference type="GO" id="GO:0030322">
    <property type="term" value="P:stabilization of membrane potential"/>
    <property type="evidence" value="ECO:0007669"/>
    <property type="project" value="TreeGrafter"/>
</dbReference>
<keyword evidence="4" id="KW-0633">Potassium transport</keyword>
<gene>
    <name evidence="16" type="ORF">LSAA_7990</name>
</gene>
<proteinExistence type="inferred from homology"/>
<dbReference type="OrthoDB" id="297496at2759"/>
<evidence type="ECO:0000256" key="6">
    <source>
        <dbReference type="ARBA" id="ARBA00022826"/>
    </source>
</evidence>
<evidence type="ECO:0000256" key="10">
    <source>
        <dbReference type="ARBA" id="ARBA00023136"/>
    </source>
</evidence>
<feature type="compositionally biased region" description="Acidic residues" evidence="13">
    <location>
        <begin position="260"/>
        <end position="281"/>
    </location>
</feature>
<name>A0A7R8H6R4_LEPSM</name>
<dbReference type="PRINTS" id="PR01333">
    <property type="entry name" value="2POREKCHANEL"/>
</dbReference>
<evidence type="ECO:0000256" key="12">
    <source>
        <dbReference type="RuleBase" id="RU003857"/>
    </source>
</evidence>
<dbReference type="Proteomes" id="UP000675881">
    <property type="component" value="Chromosome 3"/>
</dbReference>
<evidence type="ECO:0000256" key="14">
    <source>
        <dbReference type="SAM" id="Phobius"/>
    </source>
</evidence>
<evidence type="ECO:0000256" key="7">
    <source>
        <dbReference type="ARBA" id="ARBA00022958"/>
    </source>
</evidence>
<keyword evidence="6" id="KW-0631">Potassium channel</keyword>
<sequence length="447" mass="51078">MRRKKRYRCEFFERIQSRFGEVKAVLTHLSLYVGLIVYTLLGAMIFQFLEHPVEKEKLTTLQDLVISERQNFLSLVYNLTAAMGGAPPHMIVPSILFSKDLIGHKYINREKADLILDNALLEYERAVSVAADEGVDIETKTIVYQWTYVQAVFFASTIITTIGYGNIAPVTTKGRVFCILFAIVGIPFTLSVIADVGQLLATLLSVVWARIKPSIQPAIDYFRKIRDKYFKRRTRKKKSFRRGSTLSKVLSDRLDTSSSGEEDENEEEEEDEEGVMTPDEGDLDSLGNLVLEVIFLPSMRSGRFLRLFTIVSLQLQPLVFGDMVPDISGGKTSYMIVSMIYILVGLAFTSTIIELVRRQYAESWRKMQELRAQIQAQLKLAETLRRLGQEGKDIEGMDVDLDELRSQLMRFKRLGKLAGFDINDLEWMDADRRRIKAITILFYETSV</sequence>
<evidence type="ECO:0000256" key="4">
    <source>
        <dbReference type="ARBA" id="ARBA00022538"/>
    </source>
</evidence>
<evidence type="ECO:0000256" key="8">
    <source>
        <dbReference type="ARBA" id="ARBA00022989"/>
    </source>
</evidence>
<keyword evidence="9 12" id="KW-0406">Ion transport</keyword>
<dbReference type="InterPro" id="IPR003092">
    <property type="entry name" value="2pore_dom_K_chnl_TASK"/>
</dbReference>
<organism evidence="16 17">
    <name type="scientific">Lepeophtheirus salmonis</name>
    <name type="common">Salmon louse</name>
    <name type="synonym">Caligus salmonis</name>
    <dbReference type="NCBI Taxonomy" id="72036"/>
    <lineage>
        <taxon>Eukaryota</taxon>
        <taxon>Metazoa</taxon>
        <taxon>Ecdysozoa</taxon>
        <taxon>Arthropoda</taxon>
        <taxon>Crustacea</taxon>
        <taxon>Multicrustacea</taxon>
        <taxon>Hexanauplia</taxon>
        <taxon>Copepoda</taxon>
        <taxon>Siphonostomatoida</taxon>
        <taxon>Caligidae</taxon>
        <taxon>Lepeophtheirus</taxon>
    </lineage>
</organism>
<feature type="transmembrane region" description="Helical" evidence="14">
    <location>
        <begin position="176"/>
        <end position="194"/>
    </location>
</feature>
<dbReference type="EMBL" id="HG994582">
    <property type="protein sequence ID" value="CAF2904555.1"/>
    <property type="molecule type" value="Genomic_DNA"/>
</dbReference>
<keyword evidence="3 12" id="KW-0813">Transport</keyword>
<evidence type="ECO:0000259" key="15">
    <source>
        <dbReference type="Pfam" id="PF07885"/>
    </source>
</evidence>
<dbReference type="GO" id="GO:0022841">
    <property type="term" value="F:potassium ion leak channel activity"/>
    <property type="evidence" value="ECO:0007669"/>
    <property type="project" value="TreeGrafter"/>
</dbReference>
<dbReference type="InterPro" id="IPR013099">
    <property type="entry name" value="K_chnl_dom"/>
</dbReference>
<comment type="similarity">
    <text evidence="2 12">Belongs to the two pore domain potassium channel (TC 1.A.1.8) family.</text>
</comment>
<evidence type="ECO:0000256" key="3">
    <source>
        <dbReference type="ARBA" id="ARBA00022448"/>
    </source>
</evidence>
<keyword evidence="17" id="KW-1185">Reference proteome</keyword>